<protein>
    <recommendedName>
        <fullName evidence="1">Insertion element IS150 protein InsJ-like helix-turn-helix domain-containing protein</fullName>
    </recommendedName>
</protein>
<evidence type="ECO:0000313" key="3">
    <source>
        <dbReference type="Proteomes" id="UP000053201"/>
    </source>
</evidence>
<dbReference type="GeneID" id="27683890"/>
<gene>
    <name evidence="2" type="ORF">SPPG_00144</name>
</gene>
<dbReference type="InParanoid" id="A0A0L0HU61"/>
<dbReference type="VEuPathDB" id="FungiDB:SPPG_00144"/>
<feature type="domain" description="Insertion element IS150 protein InsJ-like helix-turn-helix" evidence="1">
    <location>
        <begin position="27"/>
        <end position="75"/>
    </location>
</feature>
<dbReference type="InterPro" id="IPR055247">
    <property type="entry name" value="InsJ-like_HTH"/>
</dbReference>
<dbReference type="AlphaFoldDB" id="A0A0L0HU61"/>
<dbReference type="Pfam" id="PF13518">
    <property type="entry name" value="HTH_28"/>
    <property type="match status" value="1"/>
</dbReference>
<dbReference type="Gene3D" id="1.10.10.10">
    <property type="entry name" value="Winged helix-like DNA-binding domain superfamily/Winged helix DNA-binding domain"/>
    <property type="match status" value="1"/>
</dbReference>
<dbReference type="InterPro" id="IPR036388">
    <property type="entry name" value="WH-like_DNA-bd_sf"/>
</dbReference>
<keyword evidence="3" id="KW-1185">Reference proteome</keyword>
<accession>A0A0L0HU61</accession>
<dbReference type="OrthoDB" id="2429547at2759"/>
<evidence type="ECO:0000313" key="2">
    <source>
        <dbReference type="EMBL" id="KND04414.1"/>
    </source>
</evidence>
<dbReference type="Proteomes" id="UP000053201">
    <property type="component" value="Unassembled WGS sequence"/>
</dbReference>
<evidence type="ECO:0000259" key="1">
    <source>
        <dbReference type="Pfam" id="PF13518"/>
    </source>
</evidence>
<dbReference type="SUPFAM" id="SSF46689">
    <property type="entry name" value="Homeodomain-like"/>
    <property type="match status" value="1"/>
</dbReference>
<name>A0A0L0HU61_SPIPD</name>
<reference evidence="2 3" key="1">
    <citation type="submission" date="2009-08" db="EMBL/GenBank/DDBJ databases">
        <title>The Genome Sequence of Spizellomyces punctatus strain DAOM BR117.</title>
        <authorList>
            <consortium name="The Broad Institute Genome Sequencing Platform"/>
            <person name="Russ C."/>
            <person name="Cuomo C."/>
            <person name="Shea T."/>
            <person name="Young S.K."/>
            <person name="Zeng Q."/>
            <person name="Koehrsen M."/>
            <person name="Haas B."/>
            <person name="Borodovsky M."/>
            <person name="Guigo R."/>
            <person name="Alvarado L."/>
            <person name="Berlin A."/>
            <person name="Bochicchio J."/>
            <person name="Borenstein D."/>
            <person name="Chapman S."/>
            <person name="Chen Z."/>
            <person name="Engels R."/>
            <person name="Freedman E."/>
            <person name="Gellesch M."/>
            <person name="Goldberg J."/>
            <person name="Griggs A."/>
            <person name="Gujja S."/>
            <person name="Heiman D."/>
            <person name="Hepburn T."/>
            <person name="Howarth C."/>
            <person name="Jen D."/>
            <person name="Larson L."/>
            <person name="Lewis B."/>
            <person name="Mehta T."/>
            <person name="Park D."/>
            <person name="Pearson M."/>
            <person name="Roberts A."/>
            <person name="Saif S."/>
            <person name="Shenoy N."/>
            <person name="Sisk P."/>
            <person name="Stolte C."/>
            <person name="Sykes S."/>
            <person name="Thomson T."/>
            <person name="Walk T."/>
            <person name="White J."/>
            <person name="Yandava C."/>
            <person name="Burger G."/>
            <person name="Gray M.W."/>
            <person name="Holland P.W.H."/>
            <person name="King N."/>
            <person name="Lang F.B.F."/>
            <person name="Roger A.J."/>
            <person name="Ruiz-Trillo I."/>
            <person name="Lander E."/>
            <person name="Nusbaum C."/>
        </authorList>
    </citation>
    <scope>NUCLEOTIDE SEQUENCE [LARGE SCALE GENOMIC DNA]</scope>
    <source>
        <strain evidence="2 3">DAOM BR117</strain>
    </source>
</reference>
<dbReference type="InterPro" id="IPR009057">
    <property type="entry name" value="Homeodomain-like_sf"/>
</dbReference>
<dbReference type="RefSeq" id="XP_016612453.1">
    <property type="nucleotide sequence ID" value="XM_016748476.1"/>
</dbReference>
<sequence length="104" mass="11248">MQTIEEPKSALARSKTRSELPNSVRWQIIGAHKMGASSRRISQEFGISKSTILATIQRYKETGTAAPKKRIGRPKKSACSVPEASVDPALVEKAINVEGVGSNK</sequence>
<organism evidence="2 3">
    <name type="scientific">Spizellomyces punctatus (strain DAOM BR117)</name>
    <dbReference type="NCBI Taxonomy" id="645134"/>
    <lineage>
        <taxon>Eukaryota</taxon>
        <taxon>Fungi</taxon>
        <taxon>Fungi incertae sedis</taxon>
        <taxon>Chytridiomycota</taxon>
        <taxon>Chytridiomycota incertae sedis</taxon>
        <taxon>Chytridiomycetes</taxon>
        <taxon>Spizellomycetales</taxon>
        <taxon>Spizellomycetaceae</taxon>
        <taxon>Spizellomyces</taxon>
    </lineage>
</organism>
<dbReference type="EMBL" id="KQ257450">
    <property type="protein sequence ID" value="KND04414.1"/>
    <property type="molecule type" value="Genomic_DNA"/>
</dbReference>
<proteinExistence type="predicted"/>